<sequence>MSRTILVLSSHTDDAEIAAGGTIAKWVEQGCLVFHRAFSPAIISLPSGTESETTVKEFDAAQRILGTSGCVGAFPARTLPEYRQEILDLIIKDANDIN</sequence>
<comment type="caution">
    <text evidence="1">The sequence shown here is derived from an EMBL/GenBank/DDBJ whole genome shotgun (WGS) entry which is preliminary data.</text>
</comment>
<reference evidence="1" key="1">
    <citation type="journal article" date="2015" name="Nature">
        <title>Complex archaea that bridge the gap between prokaryotes and eukaryotes.</title>
        <authorList>
            <person name="Spang A."/>
            <person name="Saw J.H."/>
            <person name="Jorgensen S.L."/>
            <person name="Zaremba-Niedzwiedzka K."/>
            <person name="Martijn J."/>
            <person name="Lind A.E."/>
            <person name="van Eijk R."/>
            <person name="Schleper C."/>
            <person name="Guy L."/>
            <person name="Ettema T.J."/>
        </authorList>
    </citation>
    <scope>NUCLEOTIDE SEQUENCE</scope>
</reference>
<feature type="non-terminal residue" evidence="1">
    <location>
        <position position="98"/>
    </location>
</feature>
<evidence type="ECO:0008006" key="2">
    <source>
        <dbReference type="Google" id="ProtNLM"/>
    </source>
</evidence>
<evidence type="ECO:0000313" key="1">
    <source>
        <dbReference type="EMBL" id="KKK99570.1"/>
    </source>
</evidence>
<dbReference type="SUPFAM" id="SSF102588">
    <property type="entry name" value="LmbE-like"/>
    <property type="match status" value="1"/>
</dbReference>
<dbReference type="EMBL" id="LAZR01045148">
    <property type="protein sequence ID" value="KKK99570.1"/>
    <property type="molecule type" value="Genomic_DNA"/>
</dbReference>
<proteinExistence type="predicted"/>
<dbReference type="AlphaFoldDB" id="A0A0F9AMP6"/>
<protein>
    <recommendedName>
        <fullName evidence="2">LmbE family protein</fullName>
    </recommendedName>
</protein>
<gene>
    <name evidence="1" type="ORF">LCGC14_2631410</name>
</gene>
<dbReference type="Gene3D" id="3.40.50.10320">
    <property type="entry name" value="LmbE-like"/>
    <property type="match status" value="1"/>
</dbReference>
<accession>A0A0F9AMP6</accession>
<organism evidence="1">
    <name type="scientific">marine sediment metagenome</name>
    <dbReference type="NCBI Taxonomy" id="412755"/>
    <lineage>
        <taxon>unclassified sequences</taxon>
        <taxon>metagenomes</taxon>
        <taxon>ecological metagenomes</taxon>
    </lineage>
</organism>
<name>A0A0F9AMP6_9ZZZZ</name>
<dbReference type="InterPro" id="IPR024078">
    <property type="entry name" value="LmbE-like_dom_sf"/>
</dbReference>